<accession>A0A1W1VWT6</accession>
<proteinExistence type="predicted"/>
<sequence length="31" mass="3592">MTVDLRLIYVCQRRTAQNFAAYLTAFLRISG</sequence>
<dbReference type="Proteomes" id="UP000192582">
    <property type="component" value="Unassembled WGS sequence"/>
</dbReference>
<protein>
    <submittedName>
        <fullName evidence="1">Uncharacterized protein</fullName>
    </submittedName>
</protein>
<dbReference type="EMBL" id="FWWU01000011">
    <property type="protein sequence ID" value="SMB97723.1"/>
    <property type="molecule type" value="Genomic_DNA"/>
</dbReference>
<dbReference type="AlphaFoldDB" id="A0A1W1VWT6"/>
<organism evidence="1 2">
    <name type="scientific">Deinococcus hopiensis KR-140</name>
    <dbReference type="NCBI Taxonomy" id="695939"/>
    <lineage>
        <taxon>Bacteria</taxon>
        <taxon>Thermotogati</taxon>
        <taxon>Deinococcota</taxon>
        <taxon>Deinococci</taxon>
        <taxon>Deinococcales</taxon>
        <taxon>Deinococcaceae</taxon>
        <taxon>Deinococcus</taxon>
    </lineage>
</organism>
<keyword evidence="2" id="KW-1185">Reference proteome</keyword>
<evidence type="ECO:0000313" key="1">
    <source>
        <dbReference type="EMBL" id="SMB97723.1"/>
    </source>
</evidence>
<evidence type="ECO:0000313" key="2">
    <source>
        <dbReference type="Proteomes" id="UP000192582"/>
    </source>
</evidence>
<name>A0A1W1VWT6_9DEIO</name>
<gene>
    <name evidence="1" type="ORF">SAMN00790413_06146</name>
</gene>
<reference evidence="1 2" key="1">
    <citation type="submission" date="2017-04" db="EMBL/GenBank/DDBJ databases">
        <authorList>
            <person name="Afonso C.L."/>
            <person name="Miller P.J."/>
            <person name="Scott M.A."/>
            <person name="Spackman E."/>
            <person name="Goraichik I."/>
            <person name="Dimitrov K.M."/>
            <person name="Suarez D.L."/>
            <person name="Swayne D.E."/>
        </authorList>
    </citation>
    <scope>NUCLEOTIDE SEQUENCE [LARGE SCALE GENOMIC DNA]</scope>
    <source>
        <strain evidence="1 2">KR-140</strain>
    </source>
</reference>